<evidence type="ECO:0008006" key="11">
    <source>
        <dbReference type="Google" id="ProtNLM"/>
    </source>
</evidence>
<keyword evidence="3" id="KW-0813">Transport</keyword>
<dbReference type="GO" id="GO:0009279">
    <property type="term" value="C:cell outer membrane"/>
    <property type="evidence" value="ECO:0007669"/>
    <property type="project" value="UniProtKB-SubCell"/>
</dbReference>
<keyword evidence="5" id="KW-0812">Transmembrane</keyword>
<comment type="similarity">
    <text evidence="2">Belongs to the outer membrane factor (OMF) (TC 1.B.17) family.</text>
</comment>
<keyword evidence="4" id="KW-1134">Transmembrane beta strand</keyword>
<dbReference type="EMBL" id="WUMU01000035">
    <property type="protein sequence ID" value="MXN20806.1"/>
    <property type="molecule type" value="Genomic_DNA"/>
</dbReference>
<evidence type="ECO:0000313" key="10">
    <source>
        <dbReference type="Proteomes" id="UP000477911"/>
    </source>
</evidence>
<dbReference type="InterPro" id="IPR003423">
    <property type="entry name" value="OMP_efflux"/>
</dbReference>
<evidence type="ECO:0000256" key="5">
    <source>
        <dbReference type="ARBA" id="ARBA00022692"/>
    </source>
</evidence>
<dbReference type="InterPro" id="IPR051906">
    <property type="entry name" value="TolC-like"/>
</dbReference>
<dbReference type="GO" id="GO:1990281">
    <property type="term" value="C:efflux pump complex"/>
    <property type="evidence" value="ECO:0007669"/>
    <property type="project" value="TreeGrafter"/>
</dbReference>
<organism evidence="9 10">
    <name type="scientific">Pseudooceanicola albus</name>
    <dbReference type="NCBI Taxonomy" id="2692189"/>
    <lineage>
        <taxon>Bacteria</taxon>
        <taxon>Pseudomonadati</taxon>
        <taxon>Pseudomonadota</taxon>
        <taxon>Alphaproteobacteria</taxon>
        <taxon>Rhodobacterales</taxon>
        <taxon>Paracoccaceae</taxon>
        <taxon>Pseudooceanicola</taxon>
    </lineage>
</organism>
<evidence type="ECO:0000256" key="2">
    <source>
        <dbReference type="ARBA" id="ARBA00007613"/>
    </source>
</evidence>
<proteinExistence type="inferred from homology"/>
<dbReference type="Proteomes" id="UP000477911">
    <property type="component" value="Unassembled WGS sequence"/>
</dbReference>
<feature type="signal peptide" evidence="8">
    <location>
        <begin position="1"/>
        <end position="21"/>
    </location>
</feature>
<keyword evidence="7" id="KW-0998">Cell outer membrane</keyword>
<dbReference type="RefSeq" id="WP_160896924.1">
    <property type="nucleotide sequence ID" value="NZ_WUMU01000035.1"/>
</dbReference>
<dbReference type="AlphaFoldDB" id="A0A6L7GBW3"/>
<name>A0A6L7GBW3_9RHOB</name>
<accession>A0A6L7GBW3</accession>
<dbReference type="SUPFAM" id="SSF56954">
    <property type="entry name" value="Outer membrane efflux proteins (OEP)"/>
    <property type="match status" value="1"/>
</dbReference>
<evidence type="ECO:0000256" key="7">
    <source>
        <dbReference type="ARBA" id="ARBA00023237"/>
    </source>
</evidence>
<sequence>MTLPPSLLALPALCLLAGCMADPAAAPAPTPAPQAIALAATAPPPAPRLSGSLAATGFGKMIATAVRSHPDVRSASYAIDSAAADLGTVSNPYIPAVSVGASAIHETGGTTPGSYATPYLRVTQMIFDGGISSSQRTAALAAIEAARNNRLVSASEVAYSAVEAYVSLHSAARTLALMQDNLSAQEEIGQLIETRSAAGAGGQSDALAVRSRIADARTMVIEAQTALERARANCIAVFGFTPDGDTAIPVPPRLLDRSDTGIGNAPRLLAINSSLAVSEAQLALAQAERMPQVSLGGTAKNDARGDQNVTFDLSVDYPFDTRGRTRAAVEKAAAEVNDMKAQKAALVRDIRRSLDYAEAARASGAARRAAAQEAVAANHDNVAAAREEFQIGRRSLLSLLDAQSDYVDAQENVITAEADMTLAGYEALSLTGDIVEATGTSMEDIVTVTR</sequence>
<evidence type="ECO:0000256" key="3">
    <source>
        <dbReference type="ARBA" id="ARBA00022448"/>
    </source>
</evidence>
<dbReference type="GO" id="GO:0015562">
    <property type="term" value="F:efflux transmembrane transporter activity"/>
    <property type="evidence" value="ECO:0007669"/>
    <property type="project" value="InterPro"/>
</dbReference>
<dbReference type="PANTHER" id="PTHR30026">
    <property type="entry name" value="OUTER MEMBRANE PROTEIN TOLC"/>
    <property type="match status" value="1"/>
</dbReference>
<feature type="chain" id="PRO_5026905321" description="TolC family outer membrane protein" evidence="8">
    <location>
        <begin position="22"/>
        <end position="450"/>
    </location>
</feature>
<protein>
    <recommendedName>
        <fullName evidence="11">TolC family outer membrane protein</fullName>
    </recommendedName>
</protein>
<evidence type="ECO:0000313" key="9">
    <source>
        <dbReference type="EMBL" id="MXN20806.1"/>
    </source>
</evidence>
<dbReference type="Gene3D" id="1.20.1600.10">
    <property type="entry name" value="Outer membrane efflux proteins (OEP)"/>
    <property type="match status" value="1"/>
</dbReference>
<evidence type="ECO:0000256" key="8">
    <source>
        <dbReference type="SAM" id="SignalP"/>
    </source>
</evidence>
<evidence type="ECO:0000256" key="6">
    <source>
        <dbReference type="ARBA" id="ARBA00023136"/>
    </source>
</evidence>
<keyword evidence="6" id="KW-0472">Membrane</keyword>
<evidence type="ECO:0000256" key="1">
    <source>
        <dbReference type="ARBA" id="ARBA00004442"/>
    </source>
</evidence>
<dbReference type="GO" id="GO:0015288">
    <property type="term" value="F:porin activity"/>
    <property type="evidence" value="ECO:0007669"/>
    <property type="project" value="TreeGrafter"/>
</dbReference>
<keyword evidence="8" id="KW-0732">Signal</keyword>
<evidence type="ECO:0000256" key="4">
    <source>
        <dbReference type="ARBA" id="ARBA00022452"/>
    </source>
</evidence>
<dbReference type="Pfam" id="PF02321">
    <property type="entry name" value="OEP"/>
    <property type="match status" value="2"/>
</dbReference>
<comment type="caution">
    <text evidence="9">The sequence shown here is derived from an EMBL/GenBank/DDBJ whole genome shotgun (WGS) entry which is preliminary data.</text>
</comment>
<dbReference type="PANTHER" id="PTHR30026:SF22">
    <property type="entry name" value="OUTER MEMBRANE EFFLUX PROTEIN"/>
    <property type="match status" value="1"/>
</dbReference>
<reference evidence="9 10" key="1">
    <citation type="submission" date="2019-12" db="EMBL/GenBank/DDBJ databases">
        <authorList>
            <person name="Li M."/>
        </authorList>
    </citation>
    <scope>NUCLEOTIDE SEQUENCE [LARGE SCALE GENOMIC DNA]</scope>
    <source>
        <strain evidence="9 10">GBMRC 2024</strain>
    </source>
</reference>
<keyword evidence="10" id="KW-1185">Reference proteome</keyword>
<comment type="subcellular location">
    <subcellularLocation>
        <location evidence="1">Cell outer membrane</location>
    </subcellularLocation>
</comment>
<gene>
    <name evidence="9" type="ORF">GR170_23505</name>
</gene>